<dbReference type="GO" id="GO:0008009">
    <property type="term" value="F:chemokine activity"/>
    <property type="evidence" value="ECO:0007669"/>
    <property type="project" value="InterPro"/>
</dbReference>
<dbReference type="Gene3D" id="2.40.50.40">
    <property type="match status" value="1"/>
</dbReference>
<dbReference type="GO" id="GO:0006952">
    <property type="term" value="P:defense response"/>
    <property type="evidence" value="ECO:0007669"/>
    <property type="project" value="InterPro"/>
</dbReference>
<reference evidence="8" key="2">
    <citation type="submission" date="2025-09" db="UniProtKB">
        <authorList>
            <consortium name="Ensembl"/>
        </authorList>
    </citation>
    <scope>IDENTIFICATION</scope>
</reference>
<comment type="subcellular location">
    <subcellularLocation>
        <location evidence="1 6">Secreted</location>
    </subcellularLocation>
</comment>
<sequence length="139" mass="15850">MGFLLLVLTQSCFLRGPSTLPSTLIKLLIWLNCRHYKLPFPFLTERMLAAELRCHCIQTVTGLMLPKHLANVEIIPKGPHCATVEIIATLKNSQQICLDPQAKWVKMLINKILHRKEVSSNCLYLISLRVSQERQDVCV</sequence>
<evidence type="ECO:0000313" key="9">
    <source>
        <dbReference type="Proteomes" id="UP000694562"/>
    </source>
</evidence>
<evidence type="ECO:0000256" key="1">
    <source>
        <dbReference type="ARBA" id="ARBA00004613"/>
    </source>
</evidence>
<dbReference type="Pfam" id="PF00048">
    <property type="entry name" value="IL8"/>
    <property type="match status" value="1"/>
</dbReference>
<feature type="chain" id="PRO_5034521314" description="C-X-C motif chemokine" evidence="6">
    <location>
        <begin position="20"/>
        <end position="139"/>
    </location>
</feature>
<evidence type="ECO:0000256" key="5">
    <source>
        <dbReference type="ARBA" id="ARBA00023157"/>
    </source>
</evidence>
<keyword evidence="6" id="KW-0145">Chemotaxis</keyword>
<dbReference type="InterPro" id="IPR001811">
    <property type="entry name" value="Chemokine_IL8-like_dom"/>
</dbReference>
<dbReference type="InterPro" id="IPR036048">
    <property type="entry name" value="Interleukin_8-like_sf"/>
</dbReference>
<comment type="similarity">
    <text evidence="2 6">Belongs to the intercrine alpha (chemokine CxC) family.</text>
</comment>
<name>A0A8C4UXI0_FALTI</name>
<dbReference type="PRINTS" id="PR00437">
    <property type="entry name" value="SMALLCYTKCXC"/>
</dbReference>
<dbReference type="CDD" id="cd00273">
    <property type="entry name" value="Chemokine_CXC"/>
    <property type="match status" value="1"/>
</dbReference>
<dbReference type="PANTHER" id="PTHR12015">
    <property type="entry name" value="SMALL INDUCIBLE CYTOKINE A"/>
    <property type="match status" value="1"/>
</dbReference>
<evidence type="ECO:0000256" key="6">
    <source>
        <dbReference type="RuleBase" id="RU361149"/>
    </source>
</evidence>
<feature type="signal peptide" evidence="6">
    <location>
        <begin position="1"/>
        <end position="19"/>
    </location>
</feature>
<keyword evidence="9" id="KW-1185">Reference proteome</keyword>
<reference evidence="8" key="1">
    <citation type="submission" date="2025-08" db="UniProtKB">
        <authorList>
            <consortium name="Ensembl"/>
        </authorList>
    </citation>
    <scope>IDENTIFICATION</scope>
</reference>
<keyword evidence="4 6" id="KW-0964">Secreted</keyword>
<keyword evidence="3 6" id="KW-0202">Cytokine</keyword>
<organism evidence="8 9">
    <name type="scientific">Falco tinnunculus</name>
    <name type="common">Common kestrel</name>
    <dbReference type="NCBI Taxonomy" id="100819"/>
    <lineage>
        <taxon>Eukaryota</taxon>
        <taxon>Metazoa</taxon>
        <taxon>Chordata</taxon>
        <taxon>Craniata</taxon>
        <taxon>Vertebrata</taxon>
        <taxon>Euteleostomi</taxon>
        <taxon>Archelosauria</taxon>
        <taxon>Archosauria</taxon>
        <taxon>Dinosauria</taxon>
        <taxon>Saurischia</taxon>
        <taxon>Theropoda</taxon>
        <taxon>Coelurosauria</taxon>
        <taxon>Aves</taxon>
        <taxon>Neognathae</taxon>
        <taxon>Neoaves</taxon>
        <taxon>Telluraves</taxon>
        <taxon>Australaves</taxon>
        <taxon>Falconiformes</taxon>
        <taxon>Falconidae</taxon>
        <taxon>Falco</taxon>
    </lineage>
</organism>
<dbReference type="PROSITE" id="PS00471">
    <property type="entry name" value="SMALL_CYTOKINES_CXC"/>
    <property type="match status" value="1"/>
</dbReference>
<keyword evidence="5" id="KW-1015">Disulfide bond</keyword>
<dbReference type="SUPFAM" id="SSF54117">
    <property type="entry name" value="Interleukin 8-like chemokines"/>
    <property type="match status" value="1"/>
</dbReference>
<dbReference type="GO" id="GO:0006955">
    <property type="term" value="P:immune response"/>
    <property type="evidence" value="ECO:0007669"/>
    <property type="project" value="InterPro"/>
</dbReference>
<dbReference type="Proteomes" id="UP000694562">
    <property type="component" value="Unplaced"/>
</dbReference>
<dbReference type="AlphaFoldDB" id="A0A8C4UXI0"/>
<keyword evidence="6" id="KW-0732">Signal</keyword>
<dbReference type="InterPro" id="IPR033899">
    <property type="entry name" value="CXC_Chemokine_domain"/>
</dbReference>
<dbReference type="SMART" id="SM00199">
    <property type="entry name" value="SCY"/>
    <property type="match status" value="1"/>
</dbReference>
<evidence type="ECO:0000259" key="7">
    <source>
        <dbReference type="SMART" id="SM00199"/>
    </source>
</evidence>
<evidence type="ECO:0000313" key="8">
    <source>
        <dbReference type="Ensembl" id="ENSFTIP00000016119.1"/>
    </source>
</evidence>
<evidence type="ECO:0000256" key="3">
    <source>
        <dbReference type="ARBA" id="ARBA00022514"/>
    </source>
</evidence>
<dbReference type="InterPro" id="IPR001089">
    <property type="entry name" value="Chemokine_CXC"/>
</dbReference>
<dbReference type="InterPro" id="IPR018048">
    <property type="entry name" value="Chemokine_CXC_CS"/>
</dbReference>
<dbReference type="PRINTS" id="PR00436">
    <property type="entry name" value="INTERLEUKIN8"/>
</dbReference>
<dbReference type="FunFam" id="2.40.50.40:FF:000004">
    <property type="entry name" value="C-X-C motif chemokine"/>
    <property type="match status" value="1"/>
</dbReference>
<feature type="domain" description="Chemokine interleukin-8-like" evidence="7">
    <location>
        <begin position="51"/>
        <end position="112"/>
    </location>
</feature>
<accession>A0A8C4UXI0</accession>
<evidence type="ECO:0000256" key="2">
    <source>
        <dbReference type="ARBA" id="ARBA00010665"/>
    </source>
</evidence>
<dbReference type="PANTHER" id="PTHR12015:SF198">
    <property type="entry name" value="PLATELET BASIC PROTEIN"/>
    <property type="match status" value="1"/>
</dbReference>
<proteinExistence type="inferred from homology"/>
<dbReference type="OrthoDB" id="8872899at2759"/>
<protein>
    <recommendedName>
        <fullName evidence="6">C-X-C motif chemokine</fullName>
    </recommendedName>
</protein>
<dbReference type="InterPro" id="IPR039809">
    <property type="entry name" value="Chemokine_b/g/d"/>
</dbReference>
<evidence type="ECO:0000256" key="4">
    <source>
        <dbReference type="ARBA" id="ARBA00022525"/>
    </source>
</evidence>
<dbReference type="GO" id="GO:0005615">
    <property type="term" value="C:extracellular space"/>
    <property type="evidence" value="ECO:0007669"/>
    <property type="project" value="UniProtKB-UniRule"/>
</dbReference>
<dbReference type="Ensembl" id="ENSFTIT00000016800.1">
    <property type="protein sequence ID" value="ENSFTIP00000016119.1"/>
    <property type="gene ID" value="ENSFTIG00000010668.1"/>
</dbReference>